<feature type="compositionally biased region" description="Basic and acidic residues" evidence="1">
    <location>
        <begin position="135"/>
        <end position="144"/>
    </location>
</feature>
<evidence type="ECO:0008006" key="4">
    <source>
        <dbReference type="Google" id="ProtNLM"/>
    </source>
</evidence>
<feature type="compositionally biased region" description="Polar residues" evidence="1">
    <location>
        <begin position="164"/>
        <end position="177"/>
    </location>
</feature>
<accession>A0AAN8WRM7</accession>
<keyword evidence="3" id="KW-1185">Reference proteome</keyword>
<feature type="non-terminal residue" evidence="2">
    <location>
        <position position="177"/>
    </location>
</feature>
<feature type="compositionally biased region" description="Acidic residues" evidence="1">
    <location>
        <begin position="55"/>
        <end position="66"/>
    </location>
</feature>
<feature type="region of interest" description="Disordered" evidence="1">
    <location>
        <begin position="54"/>
        <end position="73"/>
    </location>
</feature>
<dbReference type="PANTHER" id="PTHR31206">
    <property type="entry name" value="LP10445P"/>
    <property type="match status" value="1"/>
</dbReference>
<dbReference type="InterPro" id="IPR028260">
    <property type="entry name" value="FAM177"/>
</dbReference>
<name>A0AAN8WRM7_HALRR</name>
<comment type="caution">
    <text evidence="2">The sequence shown here is derived from an EMBL/GenBank/DDBJ whole genome shotgun (WGS) entry which is preliminary data.</text>
</comment>
<protein>
    <recommendedName>
        <fullName evidence="4">Protein FAM177A1</fullName>
    </recommendedName>
</protein>
<dbReference type="Proteomes" id="UP001381693">
    <property type="component" value="Unassembled WGS sequence"/>
</dbReference>
<dbReference type="AlphaFoldDB" id="A0AAN8WRM7"/>
<dbReference type="EMBL" id="JAXCGZ010018934">
    <property type="protein sequence ID" value="KAK7067068.1"/>
    <property type="molecule type" value="Genomic_DNA"/>
</dbReference>
<organism evidence="2 3">
    <name type="scientific">Halocaridina rubra</name>
    <name type="common">Hawaiian red shrimp</name>
    <dbReference type="NCBI Taxonomy" id="373956"/>
    <lineage>
        <taxon>Eukaryota</taxon>
        <taxon>Metazoa</taxon>
        <taxon>Ecdysozoa</taxon>
        <taxon>Arthropoda</taxon>
        <taxon>Crustacea</taxon>
        <taxon>Multicrustacea</taxon>
        <taxon>Malacostraca</taxon>
        <taxon>Eumalacostraca</taxon>
        <taxon>Eucarida</taxon>
        <taxon>Decapoda</taxon>
        <taxon>Pleocyemata</taxon>
        <taxon>Caridea</taxon>
        <taxon>Atyoidea</taxon>
        <taxon>Atyidae</taxon>
        <taxon>Halocaridina</taxon>
    </lineage>
</organism>
<dbReference type="Pfam" id="PF14774">
    <property type="entry name" value="FAM177"/>
    <property type="match status" value="1"/>
</dbReference>
<feature type="region of interest" description="Disordered" evidence="1">
    <location>
        <begin position="135"/>
        <end position="177"/>
    </location>
</feature>
<gene>
    <name evidence="2" type="ORF">SK128_010787</name>
</gene>
<dbReference type="PANTHER" id="PTHR31206:SF1">
    <property type="entry name" value="LP10445P"/>
    <property type="match status" value="1"/>
</dbReference>
<evidence type="ECO:0000256" key="1">
    <source>
        <dbReference type="SAM" id="MobiDB-lite"/>
    </source>
</evidence>
<sequence>MAAEELQMSDLCVNLPPYEGAVKDSISLKECDQAEGGRCKKSKKPRRILHFSDGTLEEYSTDEEEEKPQPDPMALVDPKTLTWGPWMYYWLLYSGSSALSACDYVGESLASFLGITSPKYQYEIDEYHRCLEEEKAREEEEKAEMSGWSSPLRTTGDDHVVPGSTIQQAPVPSNTKQ</sequence>
<proteinExistence type="predicted"/>
<reference evidence="2 3" key="1">
    <citation type="submission" date="2023-11" db="EMBL/GenBank/DDBJ databases">
        <title>Halocaridina rubra genome assembly.</title>
        <authorList>
            <person name="Smith C."/>
        </authorList>
    </citation>
    <scope>NUCLEOTIDE SEQUENCE [LARGE SCALE GENOMIC DNA]</scope>
    <source>
        <strain evidence="2">EP-1</strain>
        <tissue evidence="2">Whole</tissue>
    </source>
</reference>
<evidence type="ECO:0000313" key="3">
    <source>
        <dbReference type="Proteomes" id="UP001381693"/>
    </source>
</evidence>
<evidence type="ECO:0000313" key="2">
    <source>
        <dbReference type="EMBL" id="KAK7067068.1"/>
    </source>
</evidence>